<dbReference type="SUPFAM" id="SSF88659">
    <property type="entry name" value="Sigma3 and sigma4 domains of RNA polymerase sigma factors"/>
    <property type="match status" value="2"/>
</dbReference>
<evidence type="ECO:0000313" key="9">
    <source>
        <dbReference type="Proteomes" id="UP000198122"/>
    </source>
</evidence>
<dbReference type="InterPro" id="IPR013324">
    <property type="entry name" value="RNA_pol_sigma_r3/r4-like"/>
</dbReference>
<evidence type="ECO:0000259" key="7">
    <source>
        <dbReference type="Pfam" id="PF04545"/>
    </source>
</evidence>
<keyword evidence="9" id="KW-1185">Reference proteome</keyword>
<proteinExistence type="predicted"/>
<accession>A0A212T1K0</accession>
<feature type="domain" description="RNA polymerase sigma-70 region 4" evidence="7">
    <location>
        <begin position="173"/>
        <end position="220"/>
    </location>
</feature>
<dbReference type="GO" id="GO:0016987">
    <property type="term" value="F:sigma factor activity"/>
    <property type="evidence" value="ECO:0007669"/>
    <property type="project" value="UniProtKB-KW"/>
</dbReference>
<protein>
    <submittedName>
        <fullName evidence="8">RNA polymerase, sigma 28 subunit, SigD/FliA/WhiG</fullName>
    </submittedName>
</protein>
<dbReference type="CDD" id="cd06171">
    <property type="entry name" value="Sigma70_r4"/>
    <property type="match status" value="1"/>
</dbReference>
<evidence type="ECO:0000259" key="5">
    <source>
        <dbReference type="Pfam" id="PF04539"/>
    </source>
</evidence>
<dbReference type="InterPro" id="IPR036388">
    <property type="entry name" value="WH-like_DNA-bd_sf"/>
</dbReference>
<evidence type="ECO:0000313" key="8">
    <source>
        <dbReference type="EMBL" id="SNC59730.1"/>
    </source>
</evidence>
<keyword evidence="2" id="KW-0731">Sigma factor</keyword>
<evidence type="ECO:0000256" key="4">
    <source>
        <dbReference type="ARBA" id="ARBA00023163"/>
    </source>
</evidence>
<sequence>MLDRDPMVHHGVERLIVEHLPLARSVGRAFAPTPALADDCEQVACLGLVLAARRYDPARGVPFGAFARPTMLGELKRYLRDTGWWVRPPRRLQELALQVRAAEEQLRQELGREPGEDDLVAALGVTPSELREARSAARGMVAAPEEETHHHPASEAEEALTHVDDWVTVHPFISALEQEDREMLHLRYLEGESQESIAQRLGISQPQVSRRIRRVLETLRGQVSG</sequence>
<keyword evidence="3" id="KW-0238">DNA-binding</keyword>
<dbReference type="InterPro" id="IPR007627">
    <property type="entry name" value="RNA_pol_sigma70_r2"/>
</dbReference>
<dbReference type="SUPFAM" id="SSF88946">
    <property type="entry name" value="Sigma2 domain of RNA polymerase sigma factors"/>
    <property type="match status" value="1"/>
</dbReference>
<dbReference type="PANTHER" id="PTHR30385:SF4">
    <property type="entry name" value="RNA POLYMERASE SIGMA-E FACTOR"/>
    <property type="match status" value="1"/>
</dbReference>
<name>A0A212T1K0_9MICO</name>
<dbReference type="GO" id="GO:0003677">
    <property type="term" value="F:DNA binding"/>
    <property type="evidence" value="ECO:0007669"/>
    <property type="project" value="UniProtKB-KW"/>
</dbReference>
<keyword evidence="4" id="KW-0804">Transcription</keyword>
<dbReference type="OrthoDB" id="9804285at2"/>
<dbReference type="Proteomes" id="UP000198122">
    <property type="component" value="Unassembled WGS sequence"/>
</dbReference>
<dbReference type="InterPro" id="IPR007630">
    <property type="entry name" value="RNA_pol_sigma70_r4"/>
</dbReference>
<dbReference type="Pfam" id="PF04542">
    <property type="entry name" value="Sigma70_r2"/>
    <property type="match status" value="1"/>
</dbReference>
<reference evidence="8 9" key="1">
    <citation type="submission" date="2017-06" db="EMBL/GenBank/DDBJ databases">
        <authorList>
            <person name="Kim H.J."/>
            <person name="Triplett B.A."/>
        </authorList>
    </citation>
    <scope>NUCLEOTIDE SEQUENCE [LARGE SCALE GENOMIC DNA]</scope>
    <source>
        <strain evidence="8 9">DSM 22179</strain>
    </source>
</reference>
<dbReference type="RefSeq" id="WP_088817180.1">
    <property type="nucleotide sequence ID" value="NZ_FYEZ01000001.1"/>
</dbReference>
<organism evidence="8 9">
    <name type="scientific">Kytococcus aerolatus</name>
    <dbReference type="NCBI Taxonomy" id="592308"/>
    <lineage>
        <taxon>Bacteria</taxon>
        <taxon>Bacillati</taxon>
        <taxon>Actinomycetota</taxon>
        <taxon>Actinomycetes</taxon>
        <taxon>Micrococcales</taxon>
        <taxon>Kytococcaceae</taxon>
        <taxon>Kytococcus</taxon>
    </lineage>
</organism>
<feature type="domain" description="RNA polymerase sigma-70 region 3" evidence="5">
    <location>
        <begin position="94"/>
        <end position="141"/>
    </location>
</feature>
<evidence type="ECO:0000256" key="3">
    <source>
        <dbReference type="ARBA" id="ARBA00023125"/>
    </source>
</evidence>
<dbReference type="Gene3D" id="1.10.10.10">
    <property type="entry name" value="Winged helix-like DNA-binding domain superfamily/Winged helix DNA-binding domain"/>
    <property type="match status" value="2"/>
</dbReference>
<dbReference type="NCBIfam" id="TIGR02937">
    <property type="entry name" value="sigma70-ECF"/>
    <property type="match status" value="1"/>
</dbReference>
<dbReference type="GO" id="GO:0006352">
    <property type="term" value="P:DNA-templated transcription initiation"/>
    <property type="evidence" value="ECO:0007669"/>
    <property type="project" value="InterPro"/>
</dbReference>
<dbReference type="Pfam" id="PF04545">
    <property type="entry name" value="Sigma70_r4"/>
    <property type="match status" value="1"/>
</dbReference>
<dbReference type="InterPro" id="IPR014284">
    <property type="entry name" value="RNA_pol_sigma-70_dom"/>
</dbReference>
<dbReference type="Gene3D" id="1.10.1740.10">
    <property type="match status" value="1"/>
</dbReference>
<dbReference type="PANTHER" id="PTHR30385">
    <property type="entry name" value="SIGMA FACTOR F FLAGELLAR"/>
    <property type="match status" value="1"/>
</dbReference>
<dbReference type="AlphaFoldDB" id="A0A212T1K0"/>
<evidence type="ECO:0000259" key="6">
    <source>
        <dbReference type="Pfam" id="PF04542"/>
    </source>
</evidence>
<dbReference type="EMBL" id="FYEZ01000001">
    <property type="protein sequence ID" value="SNC59730.1"/>
    <property type="molecule type" value="Genomic_DNA"/>
</dbReference>
<evidence type="ECO:0000256" key="2">
    <source>
        <dbReference type="ARBA" id="ARBA00023082"/>
    </source>
</evidence>
<dbReference type="InterPro" id="IPR013325">
    <property type="entry name" value="RNA_pol_sigma_r2"/>
</dbReference>
<evidence type="ECO:0000256" key="1">
    <source>
        <dbReference type="ARBA" id="ARBA00023015"/>
    </source>
</evidence>
<gene>
    <name evidence="8" type="ORF">SAMN05445756_0126</name>
</gene>
<dbReference type="InterPro" id="IPR007624">
    <property type="entry name" value="RNA_pol_sigma70_r3"/>
</dbReference>
<feature type="domain" description="RNA polymerase sigma-70 region 2" evidence="6">
    <location>
        <begin position="15"/>
        <end position="84"/>
    </location>
</feature>
<keyword evidence="1" id="KW-0805">Transcription regulation</keyword>
<dbReference type="Pfam" id="PF04539">
    <property type="entry name" value="Sigma70_r3"/>
    <property type="match status" value="1"/>
</dbReference>